<feature type="transmembrane region" description="Helical" evidence="12">
    <location>
        <begin position="292"/>
        <end position="316"/>
    </location>
</feature>
<evidence type="ECO:0000313" key="13">
    <source>
        <dbReference type="EMBL" id="PKQ28715.1"/>
    </source>
</evidence>
<evidence type="ECO:0000256" key="4">
    <source>
        <dbReference type="ARBA" id="ARBA00022475"/>
    </source>
</evidence>
<evidence type="ECO:0000256" key="9">
    <source>
        <dbReference type="ARBA" id="ARBA00023136"/>
    </source>
</evidence>
<evidence type="ECO:0000256" key="5">
    <source>
        <dbReference type="ARBA" id="ARBA00022692"/>
    </source>
</evidence>
<dbReference type="SUPFAM" id="SSF144083">
    <property type="entry name" value="Magnesium transport protein CorA, transmembrane region"/>
    <property type="match status" value="1"/>
</dbReference>
<keyword evidence="7 12" id="KW-1133">Transmembrane helix</keyword>
<keyword evidence="4 12" id="KW-1003">Cell membrane</keyword>
<dbReference type="InterPro" id="IPR045861">
    <property type="entry name" value="CorA_cytoplasmic_dom"/>
</dbReference>
<dbReference type="Gene3D" id="3.30.460.20">
    <property type="entry name" value="CorA soluble domain-like"/>
    <property type="match status" value="1"/>
</dbReference>
<evidence type="ECO:0000256" key="2">
    <source>
        <dbReference type="ARBA" id="ARBA00009765"/>
    </source>
</evidence>
<comment type="similarity">
    <text evidence="2 12">Belongs to the CorA metal ion transporter (MIT) (TC 1.A.35) family.</text>
</comment>
<dbReference type="GO" id="GO:0015087">
    <property type="term" value="F:cobalt ion transmembrane transporter activity"/>
    <property type="evidence" value="ECO:0007669"/>
    <property type="project" value="UniProtKB-UniRule"/>
</dbReference>
<dbReference type="GO" id="GO:0050897">
    <property type="term" value="F:cobalt ion binding"/>
    <property type="evidence" value="ECO:0007669"/>
    <property type="project" value="TreeGrafter"/>
</dbReference>
<feature type="transmembrane region" description="Helical" evidence="12">
    <location>
        <begin position="261"/>
        <end position="280"/>
    </location>
</feature>
<gene>
    <name evidence="12 13" type="primary">corA</name>
    <name evidence="13" type="ORF">CVT63_01310</name>
</gene>
<evidence type="ECO:0000256" key="1">
    <source>
        <dbReference type="ARBA" id="ARBA00004651"/>
    </source>
</evidence>
<evidence type="ECO:0000256" key="3">
    <source>
        <dbReference type="ARBA" id="ARBA00022448"/>
    </source>
</evidence>
<keyword evidence="3 12" id="KW-0813">Transport</keyword>
<dbReference type="InterPro" id="IPR002523">
    <property type="entry name" value="MgTranspt_CorA/ZnTranspt_ZntB"/>
</dbReference>
<evidence type="ECO:0000256" key="11">
    <source>
        <dbReference type="ARBA" id="ARBA00045497"/>
    </source>
</evidence>
<protein>
    <recommendedName>
        <fullName evidence="12">Magnesium transport protein CorA</fullName>
    </recommendedName>
</protein>
<evidence type="ECO:0000256" key="7">
    <source>
        <dbReference type="ARBA" id="ARBA00022989"/>
    </source>
</evidence>
<comment type="caution">
    <text evidence="13">The sequence shown here is derived from an EMBL/GenBank/DDBJ whole genome shotgun (WGS) entry which is preliminary data.</text>
</comment>
<dbReference type="PANTHER" id="PTHR46494:SF1">
    <property type="entry name" value="CORA FAMILY METAL ION TRANSPORTER (EUROFUNG)"/>
    <property type="match status" value="1"/>
</dbReference>
<keyword evidence="8 12" id="KW-0406">Ion transport</keyword>
<dbReference type="InterPro" id="IPR004488">
    <property type="entry name" value="Mg/Co-transport_prot_CorA"/>
</dbReference>
<evidence type="ECO:0000256" key="6">
    <source>
        <dbReference type="ARBA" id="ARBA00022842"/>
    </source>
</evidence>
<dbReference type="Proteomes" id="UP000233654">
    <property type="component" value="Unassembled WGS sequence"/>
</dbReference>
<dbReference type="GO" id="GO:0000287">
    <property type="term" value="F:magnesium ion binding"/>
    <property type="evidence" value="ECO:0007669"/>
    <property type="project" value="TreeGrafter"/>
</dbReference>
<dbReference type="PANTHER" id="PTHR46494">
    <property type="entry name" value="CORA FAMILY METAL ION TRANSPORTER (EUROFUNG)"/>
    <property type="match status" value="1"/>
</dbReference>
<proteinExistence type="inferred from homology"/>
<dbReference type="Gene3D" id="1.20.58.340">
    <property type="entry name" value="Magnesium transport protein CorA, transmembrane region"/>
    <property type="match status" value="2"/>
</dbReference>
<dbReference type="FunFam" id="1.20.58.340:FF:000004">
    <property type="entry name" value="Magnesium transport protein CorA"/>
    <property type="match status" value="1"/>
</dbReference>
<dbReference type="NCBIfam" id="TIGR00383">
    <property type="entry name" value="corA"/>
    <property type="match status" value="1"/>
</dbReference>
<comment type="subcellular location">
    <subcellularLocation>
        <location evidence="1">Cell membrane</location>
        <topology evidence="1">Multi-pass membrane protein</topology>
    </subcellularLocation>
    <subcellularLocation>
        <location evidence="12">Membrane</location>
        <topology evidence="12">Multi-pass membrane protein</topology>
    </subcellularLocation>
</comment>
<organism evidence="13 14">
    <name type="scientific">Candidatus Anoxymicrobium japonicum</name>
    <dbReference type="NCBI Taxonomy" id="2013648"/>
    <lineage>
        <taxon>Bacteria</taxon>
        <taxon>Bacillati</taxon>
        <taxon>Actinomycetota</taxon>
        <taxon>Candidatus Geothermincolia</taxon>
        <taxon>Candidatus Geothermincolales</taxon>
        <taxon>Candidatus Anoxymicrobiaceae</taxon>
        <taxon>Candidatus Anoxymicrobium</taxon>
    </lineage>
</organism>
<dbReference type="SUPFAM" id="SSF143865">
    <property type="entry name" value="CorA soluble domain-like"/>
    <property type="match status" value="1"/>
</dbReference>
<dbReference type="GO" id="GO:0005886">
    <property type="term" value="C:plasma membrane"/>
    <property type="evidence" value="ECO:0007669"/>
    <property type="project" value="UniProtKB-SubCell"/>
</dbReference>
<evidence type="ECO:0000256" key="8">
    <source>
        <dbReference type="ARBA" id="ARBA00023065"/>
    </source>
</evidence>
<evidence type="ECO:0000256" key="10">
    <source>
        <dbReference type="ARBA" id="ARBA00034269"/>
    </source>
</evidence>
<dbReference type="AlphaFoldDB" id="A0A2N3G7L9"/>
<comment type="catalytic activity">
    <reaction evidence="10">
        <text>Mg(2+)(in) = Mg(2+)(out)</text>
        <dbReference type="Rhea" id="RHEA:29827"/>
        <dbReference type="ChEBI" id="CHEBI:18420"/>
    </reaction>
</comment>
<dbReference type="InterPro" id="IPR045863">
    <property type="entry name" value="CorA_TM1_TM2"/>
</dbReference>
<keyword evidence="9 12" id="KW-0472">Membrane</keyword>
<evidence type="ECO:0000313" key="14">
    <source>
        <dbReference type="Proteomes" id="UP000233654"/>
    </source>
</evidence>
<dbReference type="Pfam" id="PF01544">
    <property type="entry name" value="CorA"/>
    <property type="match status" value="1"/>
</dbReference>
<name>A0A2N3G7L9_9ACTN</name>
<dbReference type="EMBL" id="PHEX01000007">
    <property type="protein sequence ID" value="PKQ28715.1"/>
    <property type="molecule type" value="Genomic_DNA"/>
</dbReference>
<keyword evidence="5 12" id="KW-0812">Transmembrane</keyword>
<accession>A0A2N3G7L9</accession>
<dbReference type="CDD" id="cd12822">
    <property type="entry name" value="TmCorA-like"/>
    <property type="match status" value="1"/>
</dbReference>
<evidence type="ECO:0000256" key="12">
    <source>
        <dbReference type="RuleBase" id="RU362010"/>
    </source>
</evidence>
<sequence>MRVYLEKADGGITTTSSLDGVALTDAKLLWIDSLAPSDDEISRIGELIGTHPLELEYCRRPDGKPKLQEFPNHLFISWEFLCDSPETDVIETTPVFLFLGANFLVTVHRDKLSDIDNVWDKPRGGPELHKHNPALVLYAILNSAVDDYFPIIEEITNNIDMYQDMLMSGEVAGDLQVIMSQKHRNMAMRRLVMAHRDVILKLGRRDTPFVPEHLTLYILDIYDLLIRVASEVETNADLITASMDIHLNVVSNRLNKIMKKLTIISTIFLPLTFLVGLYGMNFKYMPELSWKYGYLMAWVAFLIIAVVTYFLARWFVDKPPRKRRDMVGDDS</sequence>
<keyword evidence="6 12" id="KW-0460">Magnesium</keyword>
<dbReference type="GO" id="GO:0015095">
    <property type="term" value="F:magnesium ion transmembrane transporter activity"/>
    <property type="evidence" value="ECO:0007669"/>
    <property type="project" value="UniProtKB-UniRule"/>
</dbReference>
<comment type="function">
    <text evidence="11">Mediates influx of magnesium ions. Alternates between open and closed states. Activated by low cytoplasmic Mg(2+) levels. Inactive when cytoplasmic Mg(2+) levels are high.</text>
</comment>
<reference evidence="13 14" key="1">
    <citation type="journal article" date="2017" name="ISME J.">
        <title>Potential for microbial H2 and metal transformations associated with novel bacteria and archaea in deep terrestrial subsurface sediments.</title>
        <authorList>
            <person name="Hernsdorf A.W."/>
            <person name="Amano Y."/>
            <person name="Miyakawa K."/>
            <person name="Ise K."/>
            <person name="Suzuki Y."/>
            <person name="Anantharaman K."/>
            <person name="Probst A."/>
            <person name="Burstein D."/>
            <person name="Thomas B.C."/>
            <person name="Banfield J.F."/>
        </authorList>
    </citation>
    <scope>NUCLEOTIDE SEQUENCE [LARGE SCALE GENOMIC DNA]</scope>
    <source>
        <strain evidence="13">HGW-Actinobacteria-3</strain>
    </source>
</reference>